<organism evidence="1 2">
    <name type="scientific">Cyclotella atomus</name>
    <dbReference type="NCBI Taxonomy" id="382360"/>
    <lineage>
        <taxon>Eukaryota</taxon>
        <taxon>Sar</taxon>
        <taxon>Stramenopiles</taxon>
        <taxon>Ochrophyta</taxon>
        <taxon>Bacillariophyta</taxon>
        <taxon>Coscinodiscophyceae</taxon>
        <taxon>Thalassiosirophycidae</taxon>
        <taxon>Stephanodiscales</taxon>
        <taxon>Stephanodiscaceae</taxon>
        <taxon>Cyclotella</taxon>
    </lineage>
</organism>
<dbReference type="EMBL" id="JALLPJ020000866">
    <property type="protein sequence ID" value="KAL3781003.1"/>
    <property type="molecule type" value="Genomic_DNA"/>
</dbReference>
<protein>
    <submittedName>
        <fullName evidence="1">Uncharacterized protein</fullName>
    </submittedName>
</protein>
<keyword evidence="2" id="KW-1185">Reference proteome</keyword>
<comment type="caution">
    <text evidence="1">The sequence shown here is derived from an EMBL/GenBank/DDBJ whole genome shotgun (WGS) entry which is preliminary data.</text>
</comment>
<gene>
    <name evidence="1" type="ORF">ACHAWO_007464</name>
</gene>
<reference evidence="1 2" key="1">
    <citation type="submission" date="2024-10" db="EMBL/GenBank/DDBJ databases">
        <title>Updated reference genomes for cyclostephanoid diatoms.</title>
        <authorList>
            <person name="Roberts W.R."/>
            <person name="Alverson A.J."/>
        </authorList>
    </citation>
    <scope>NUCLEOTIDE SEQUENCE [LARGE SCALE GENOMIC DNA]</scope>
    <source>
        <strain evidence="1 2">AJA010-31</strain>
    </source>
</reference>
<sequence>MDRVKVPVKHEAKKAHFVALRDAFLVWNPKKMAELEERIRDSGMTDEEIQAQKYFNSRLFRDCVERKVPSPRILYWRVRAVYVMYGKMNDSKTQKPLFNSNAWKKANNVLKDILQGYYSDPPHLEFYSKRLG</sequence>
<dbReference type="Proteomes" id="UP001530400">
    <property type="component" value="Unassembled WGS sequence"/>
</dbReference>
<dbReference type="AlphaFoldDB" id="A0ABD3NZ95"/>
<evidence type="ECO:0000313" key="1">
    <source>
        <dbReference type="EMBL" id="KAL3781003.1"/>
    </source>
</evidence>
<proteinExistence type="predicted"/>
<name>A0ABD3NZ95_9STRA</name>
<evidence type="ECO:0000313" key="2">
    <source>
        <dbReference type="Proteomes" id="UP001530400"/>
    </source>
</evidence>
<accession>A0ABD3NZ95</accession>